<organism evidence="5 6">
    <name type="scientific">Litorihabitans aurantiacus</name>
    <dbReference type="NCBI Taxonomy" id="1930061"/>
    <lineage>
        <taxon>Bacteria</taxon>
        <taxon>Bacillati</taxon>
        <taxon>Actinomycetota</taxon>
        <taxon>Actinomycetes</taxon>
        <taxon>Micrococcales</taxon>
        <taxon>Beutenbergiaceae</taxon>
        <taxon>Litorihabitans</taxon>
    </lineage>
</organism>
<accession>A0AA37XEJ9</accession>
<dbReference type="InterPro" id="IPR004101">
    <property type="entry name" value="Mur_ligase_C"/>
</dbReference>
<gene>
    <name evidence="5" type="ORF">GCM10025875_17160</name>
</gene>
<evidence type="ECO:0000313" key="6">
    <source>
        <dbReference type="Proteomes" id="UP001157161"/>
    </source>
</evidence>
<reference evidence="5" key="2">
    <citation type="submission" date="2023-02" db="EMBL/GenBank/DDBJ databases">
        <authorList>
            <person name="Sun Q."/>
            <person name="Mori K."/>
        </authorList>
    </citation>
    <scope>NUCLEOTIDE SEQUENCE</scope>
    <source>
        <strain evidence="5">NBRC 112290</strain>
    </source>
</reference>
<evidence type="ECO:0000256" key="2">
    <source>
        <dbReference type="ARBA" id="ARBA00022741"/>
    </source>
</evidence>
<keyword evidence="6" id="KW-1185">Reference proteome</keyword>
<dbReference type="PANTHER" id="PTHR43024:SF1">
    <property type="entry name" value="UDP-N-ACETYLMURAMOYL-TRIPEPTIDE--D-ALANYL-D-ALANINE LIGASE"/>
    <property type="match status" value="1"/>
</dbReference>
<keyword evidence="1" id="KW-0436">Ligase</keyword>
<keyword evidence="2" id="KW-0547">Nucleotide-binding</keyword>
<dbReference type="EMBL" id="BSUM01000001">
    <property type="protein sequence ID" value="GMA31724.1"/>
    <property type="molecule type" value="Genomic_DNA"/>
</dbReference>
<sequence>MTNALAAATIALESGIAVADVAARLAGAGAASPHRMAVTELPGGVTVIDDSYNANPESMRAALKALVALAAGGRRSIAVLGEMRELGEDALRQHDALGRLAVRLDVSRLVVVGDGARAMYTGALLEGSFGEEATFVSDIDEAQAWLREHGEPGDVVLLKSSHGSGLHLLADRVLATRDLGAAR</sequence>
<dbReference type="GO" id="GO:0005524">
    <property type="term" value="F:ATP binding"/>
    <property type="evidence" value="ECO:0007669"/>
    <property type="project" value="UniProtKB-KW"/>
</dbReference>
<evidence type="ECO:0000259" key="4">
    <source>
        <dbReference type="Pfam" id="PF02875"/>
    </source>
</evidence>
<dbReference type="InterPro" id="IPR036615">
    <property type="entry name" value="Mur_ligase_C_dom_sf"/>
</dbReference>
<dbReference type="Pfam" id="PF02875">
    <property type="entry name" value="Mur_ligase_C"/>
    <property type="match status" value="1"/>
</dbReference>
<evidence type="ECO:0000256" key="1">
    <source>
        <dbReference type="ARBA" id="ARBA00022598"/>
    </source>
</evidence>
<evidence type="ECO:0000313" key="5">
    <source>
        <dbReference type="EMBL" id="GMA31724.1"/>
    </source>
</evidence>
<feature type="domain" description="Mur ligase C-terminal" evidence="4">
    <location>
        <begin position="34"/>
        <end position="161"/>
    </location>
</feature>
<dbReference type="GO" id="GO:0016881">
    <property type="term" value="F:acid-amino acid ligase activity"/>
    <property type="evidence" value="ECO:0007669"/>
    <property type="project" value="InterPro"/>
</dbReference>
<evidence type="ECO:0000256" key="3">
    <source>
        <dbReference type="ARBA" id="ARBA00022840"/>
    </source>
</evidence>
<reference evidence="5" key="1">
    <citation type="journal article" date="2014" name="Int. J. Syst. Evol. Microbiol.">
        <title>Complete genome sequence of Corynebacterium casei LMG S-19264T (=DSM 44701T), isolated from a smear-ripened cheese.</title>
        <authorList>
            <consortium name="US DOE Joint Genome Institute (JGI-PGF)"/>
            <person name="Walter F."/>
            <person name="Albersmeier A."/>
            <person name="Kalinowski J."/>
            <person name="Ruckert C."/>
        </authorList>
    </citation>
    <scope>NUCLEOTIDE SEQUENCE</scope>
    <source>
        <strain evidence="5">NBRC 112290</strain>
    </source>
</reference>
<dbReference type="InterPro" id="IPR051046">
    <property type="entry name" value="MurCDEF_CellWall_CoF430Synth"/>
</dbReference>
<comment type="caution">
    <text evidence="5">The sequence shown here is derived from an EMBL/GenBank/DDBJ whole genome shotgun (WGS) entry which is preliminary data.</text>
</comment>
<dbReference type="SUPFAM" id="SSF53244">
    <property type="entry name" value="MurD-like peptide ligases, peptide-binding domain"/>
    <property type="match status" value="1"/>
</dbReference>
<dbReference type="PANTHER" id="PTHR43024">
    <property type="entry name" value="UDP-N-ACETYLMURAMOYL-TRIPEPTIDE--D-ALANYL-D-ALANINE LIGASE"/>
    <property type="match status" value="1"/>
</dbReference>
<name>A0AA37XEJ9_9MICO</name>
<dbReference type="Gene3D" id="3.90.190.20">
    <property type="entry name" value="Mur ligase, C-terminal domain"/>
    <property type="match status" value="1"/>
</dbReference>
<proteinExistence type="predicted"/>
<dbReference type="Proteomes" id="UP001157161">
    <property type="component" value="Unassembled WGS sequence"/>
</dbReference>
<dbReference type="AlphaFoldDB" id="A0AA37XEJ9"/>
<keyword evidence="3" id="KW-0067">ATP-binding</keyword>
<protein>
    <recommendedName>
        <fullName evidence="4">Mur ligase C-terminal domain-containing protein</fullName>
    </recommendedName>
</protein>